<dbReference type="InterPro" id="IPR029044">
    <property type="entry name" value="Nucleotide-diphossugar_trans"/>
</dbReference>
<protein>
    <recommendedName>
        <fullName evidence="3">Hemolytic protein HlpA-like protein</fullName>
    </recommendedName>
</protein>
<dbReference type="Gene3D" id="3.90.550.10">
    <property type="entry name" value="Spore Coat Polysaccharide Biosynthesis Protein SpsA, Chain A"/>
    <property type="match status" value="1"/>
</dbReference>
<name>R7AHM5_9FIRM</name>
<reference evidence="1" key="1">
    <citation type="submission" date="2012-11" db="EMBL/GenBank/DDBJ databases">
        <title>Dependencies among metagenomic species, viruses, plasmids and units of genetic variation.</title>
        <authorList>
            <person name="Nielsen H.B."/>
            <person name="Almeida M."/>
            <person name="Juncker A.S."/>
            <person name="Rasmussen S."/>
            <person name="Li J."/>
            <person name="Sunagawa S."/>
            <person name="Plichta D."/>
            <person name="Gautier L."/>
            <person name="Le Chatelier E."/>
            <person name="Peletier E."/>
            <person name="Bonde I."/>
            <person name="Nielsen T."/>
            <person name="Manichanh C."/>
            <person name="Arumugam M."/>
            <person name="Batto J."/>
            <person name="Santos M.B.Q.D."/>
            <person name="Blom N."/>
            <person name="Borruel N."/>
            <person name="Burgdorf K.S."/>
            <person name="Boumezbeur F."/>
            <person name="Casellas F."/>
            <person name="Dore J."/>
            <person name="Guarner F."/>
            <person name="Hansen T."/>
            <person name="Hildebrand F."/>
            <person name="Kaas R.S."/>
            <person name="Kennedy S."/>
            <person name="Kristiansen K."/>
            <person name="Kultima J.R."/>
            <person name="Leonard P."/>
            <person name="Levenez F."/>
            <person name="Lund O."/>
            <person name="Moumen B."/>
            <person name="Le Paslier D."/>
            <person name="Pons N."/>
            <person name="Pedersen O."/>
            <person name="Prifti E."/>
            <person name="Qin J."/>
            <person name="Raes J."/>
            <person name="Tap J."/>
            <person name="Tims S."/>
            <person name="Ussery D.W."/>
            <person name="Yamada T."/>
            <person name="MetaHit consortium"/>
            <person name="Renault P."/>
            <person name="Sicheritz-Ponten T."/>
            <person name="Bork P."/>
            <person name="Wang J."/>
            <person name="Brunak S."/>
            <person name="Ehrlich S.D."/>
        </authorList>
    </citation>
    <scope>NUCLEOTIDE SEQUENCE [LARGE SCALE GENOMIC DNA]</scope>
</reference>
<evidence type="ECO:0000313" key="2">
    <source>
        <dbReference type="Proteomes" id="UP000018141"/>
    </source>
</evidence>
<sequence length="322" mass="37919">MDNDNFVLTTPVVFITFNRLDTAQEVFEQIKKAAPRKLYLISDGARQNRQGEAKKVAEVRGYIEAGIDWDCEVHRIYADSNMGCRGRIASGLDEVFEHEDTAIIIEDDIKPHNTFFRYCQTMLEWYKDDERIGMITGCNLCPDYDCGRDYIFSKITEIWGWATWRRVWKNYRISITDEEMKELADTRYLRNYWGRWYGDTIMKGLIDVKLERCSAWSYSLSYLIATNNQLVIVPGHNLITNIGFEREDATNTAGKSRYVFPEGELEFPIARRSGCSVDYEYDKQYVDAYHKENPVQFVYSFVVSHYLDWKKDRQRRKKGCQK</sequence>
<comment type="caution">
    <text evidence="1">The sequence shown here is derived from an EMBL/GenBank/DDBJ whole genome shotgun (WGS) entry which is preliminary data.</text>
</comment>
<dbReference type="EMBL" id="CBHH010000052">
    <property type="protein sequence ID" value="CDD57875.1"/>
    <property type="molecule type" value="Genomic_DNA"/>
</dbReference>
<accession>R7AHM5</accession>
<gene>
    <name evidence="1" type="ORF">BN656_01846</name>
</gene>
<dbReference type="Proteomes" id="UP000018141">
    <property type="component" value="Unassembled WGS sequence"/>
</dbReference>
<dbReference type="SUPFAM" id="SSF53448">
    <property type="entry name" value="Nucleotide-diphospho-sugar transferases"/>
    <property type="match status" value="1"/>
</dbReference>
<evidence type="ECO:0008006" key="3">
    <source>
        <dbReference type="Google" id="ProtNLM"/>
    </source>
</evidence>
<organism evidence="1 2">
    <name type="scientific">Bacteroides pectinophilus CAG:437</name>
    <dbReference type="NCBI Taxonomy" id="1263051"/>
    <lineage>
        <taxon>Bacteria</taxon>
        <taxon>Bacillati</taxon>
        <taxon>Bacillota</taxon>
        <taxon>Clostridia</taxon>
        <taxon>Eubacteriales</taxon>
    </lineage>
</organism>
<dbReference type="AlphaFoldDB" id="R7AHM5"/>
<evidence type="ECO:0000313" key="1">
    <source>
        <dbReference type="EMBL" id="CDD57875.1"/>
    </source>
</evidence>
<proteinExistence type="predicted"/>